<reference evidence="1 2" key="1">
    <citation type="journal article" date="2019" name="Nat. Commun.">
        <title>A new type of DNA phosphorothioation-based antiviral system in archaea.</title>
        <authorList>
            <person name="Xiong L."/>
            <person name="Liu S."/>
            <person name="Chen S."/>
            <person name="Xiao Y."/>
            <person name="Zhu B."/>
            <person name="Gao Y."/>
            <person name="Zhang Y."/>
            <person name="Chen B."/>
            <person name="Luo J."/>
            <person name="Deng Z."/>
            <person name="Chen X."/>
            <person name="Wang L."/>
            <person name="Chen S."/>
        </authorList>
    </citation>
    <scope>NUCLEOTIDE SEQUENCE [LARGE SCALE GENOMIC DNA]</scope>
    <source>
        <strain evidence="1 2">JCM 10635</strain>
        <plasmid evidence="1 2">unnamed2</plasmid>
    </source>
</reference>
<sequence>MGVVQNMPRAHTTFPVKRSKEVGEVTATERDLEIAVCWRDNVYQVLFGFIEHMKISDAYIQMSL</sequence>
<gene>
    <name evidence="1" type="ORF">DV706_20085</name>
</gene>
<dbReference type="KEGG" id="nbg:DV706_20085"/>
<proteinExistence type="predicted"/>
<dbReference type="AlphaFoldDB" id="A0A4D6HUB8"/>
<dbReference type="EMBL" id="CP031307">
    <property type="protein sequence ID" value="QCC56836.1"/>
    <property type="molecule type" value="Genomic_DNA"/>
</dbReference>
<accession>A0A4D6HUB8</accession>
<protein>
    <submittedName>
        <fullName evidence="1">Uncharacterized protein</fullName>
    </submittedName>
</protein>
<evidence type="ECO:0000313" key="2">
    <source>
        <dbReference type="Proteomes" id="UP000296822"/>
    </source>
</evidence>
<geneLocation type="plasmid" evidence="1">
    <name>unnamed2</name>
</geneLocation>
<evidence type="ECO:0000313" key="1">
    <source>
        <dbReference type="EMBL" id="QCC56836.1"/>
    </source>
</evidence>
<organism evidence="1 2">
    <name type="scientific">Natronorubrum bangense</name>
    <dbReference type="NCBI Taxonomy" id="61858"/>
    <lineage>
        <taxon>Archaea</taxon>
        <taxon>Methanobacteriati</taxon>
        <taxon>Methanobacteriota</taxon>
        <taxon>Stenosarchaea group</taxon>
        <taxon>Halobacteria</taxon>
        <taxon>Halobacteriales</taxon>
        <taxon>Natrialbaceae</taxon>
        <taxon>Natronorubrum</taxon>
    </lineage>
</organism>
<name>A0A4D6HUB8_9EURY</name>
<keyword evidence="1" id="KW-0614">Plasmid</keyword>
<dbReference type="Proteomes" id="UP000296822">
    <property type="component" value="Plasmid unnamed2"/>
</dbReference>